<keyword evidence="2" id="KW-0004">4Fe-4S</keyword>
<evidence type="ECO:0000256" key="4">
    <source>
        <dbReference type="ARBA" id="ARBA00022982"/>
    </source>
</evidence>
<keyword evidence="7" id="KW-0472">Membrane</keyword>
<keyword evidence="4" id="KW-0249">Electron transport</keyword>
<feature type="transmembrane region" description="Helical" evidence="7">
    <location>
        <begin position="138"/>
        <end position="166"/>
    </location>
</feature>
<dbReference type="PROSITE" id="PS51379">
    <property type="entry name" value="4FE4S_FER_2"/>
    <property type="match status" value="2"/>
</dbReference>
<feature type="transmembrane region" description="Helical" evidence="7">
    <location>
        <begin position="245"/>
        <end position="263"/>
    </location>
</feature>
<keyword evidence="6" id="KW-0411">Iron-sulfur</keyword>
<dbReference type="Proteomes" id="UP000036873">
    <property type="component" value="Unassembled WGS sequence"/>
</dbReference>
<dbReference type="Pfam" id="PF13237">
    <property type="entry name" value="Fer4_10"/>
    <property type="match status" value="1"/>
</dbReference>
<accession>A0A0L6U492</accession>
<dbReference type="EMBL" id="LGYO01000011">
    <property type="protein sequence ID" value="KNZ42620.1"/>
    <property type="molecule type" value="Genomic_DNA"/>
</dbReference>
<dbReference type="STRING" id="52689.AKG39_05560"/>
<keyword evidence="7" id="KW-0812">Transmembrane</keyword>
<keyword evidence="10" id="KW-1185">Reference proteome</keyword>
<feature type="transmembrane region" description="Helical" evidence="7">
    <location>
        <begin position="54"/>
        <end position="73"/>
    </location>
</feature>
<keyword evidence="7" id="KW-1133">Transmembrane helix</keyword>
<evidence type="ECO:0000313" key="9">
    <source>
        <dbReference type="EMBL" id="KNZ42620.1"/>
    </source>
</evidence>
<dbReference type="InterPro" id="IPR017900">
    <property type="entry name" value="4Fe4S_Fe_S_CS"/>
</dbReference>
<keyword evidence="5" id="KW-0408">Iron</keyword>
<name>A0A0L6U492_9FIRM</name>
<evidence type="ECO:0000256" key="3">
    <source>
        <dbReference type="ARBA" id="ARBA00022723"/>
    </source>
</evidence>
<protein>
    <submittedName>
        <fullName evidence="9">4Fe-4S ferredoxin</fullName>
    </submittedName>
</protein>
<dbReference type="InterPro" id="IPR051684">
    <property type="entry name" value="Electron_Trans/Redox"/>
</dbReference>
<dbReference type="GO" id="GO:0051539">
    <property type="term" value="F:4 iron, 4 sulfur cluster binding"/>
    <property type="evidence" value="ECO:0007669"/>
    <property type="project" value="UniProtKB-KW"/>
</dbReference>
<gene>
    <name evidence="9" type="ORF">AKG39_05560</name>
</gene>
<dbReference type="InterPro" id="IPR017896">
    <property type="entry name" value="4Fe4S_Fe-S-bd"/>
</dbReference>
<evidence type="ECO:0000259" key="8">
    <source>
        <dbReference type="PROSITE" id="PS51379"/>
    </source>
</evidence>
<evidence type="ECO:0000313" key="10">
    <source>
        <dbReference type="Proteomes" id="UP000036873"/>
    </source>
</evidence>
<evidence type="ECO:0000256" key="2">
    <source>
        <dbReference type="ARBA" id="ARBA00022485"/>
    </source>
</evidence>
<dbReference type="SUPFAM" id="SSF54862">
    <property type="entry name" value="4Fe-4S ferredoxins"/>
    <property type="match status" value="1"/>
</dbReference>
<dbReference type="PANTHER" id="PTHR30176">
    <property type="entry name" value="FERREDOXIN-TYPE PROTEIN NAPH"/>
    <property type="match status" value="1"/>
</dbReference>
<dbReference type="GO" id="GO:0046872">
    <property type="term" value="F:metal ion binding"/>
    <property type="evidence" value="ECO:0007669"/>
    <property type="project" value="UniProtKB-KW"/>
</dbReference>
<reference evidence="10" key="1">
    <citation type="submission" date="2015-07" db="EMBL/GenBank/DDBJ databases">
        <title>Draft genome sequence of Acetobacterium bakii DSM 8293, a potential psychrophilic chemical producer through syngas fermentation.</title>
        <authorList>
            <person name="Song Y."/>
            <person name="Hwang S."/>
            <person name="Cho B.-K."/>
        </authorList>
    </citation>
    <scope>NUCLEOTIDE SEQUENCE [LARGE SCALE GENOMIC DNA]</scope>
    <source>
        <strain evidence="10">DSM 8239</strain>
    </source>
</reference>
<comment type="caution">
    <text evidence="9">The sequence shown here is derived from an EMBL/GenBank/DDBJ whole genome shotgun (WGS) entry which is preliminary data.</text>
</comment>
<dbReference type="AlphaFoldDB" id="A0A0L6U492"/>
<dbReference type="Gene3D" id="3.30.70.20">
    <property type="match status" value="1"/>
</dbReference>
<feature type="transmembrane region" description="Helical" evidence="7">
    <location>
        <begin position="85"/>
        <end position="103"/>
    </location>
</feature>
<evidence type="ECO:0000256" key="6">
    <source>
        <dbReference type="ARBA" id="ARBA00023014"/>
    </source>
</evidence>
<feature type="domain" description="4Fe-4S ferredoxin-type" evidence="8">
    <location>
        <begin position="287"/>
        <end position="315"/>
    </location>
</feature>
<sequence>MKADKTIELRILKIILWIYIILCLVIAGLNYGYASQASPEVAAFITWFWHFYENWIKMAFIILGSFLTLRIIGASKRTTMRKRNLTGFIIAALVVHIISPLLLNNTELYFFTMPLPWTTTPLQLLDPGSSFYLSRLPVWGITGISAALVFYVCFSVIVTIGTLLFGRRWQCSTLCLFNGFASEVFAPAFPLVGKKKKAGSRGLRVFSVLRWIFLFMALFFTLYWILYLLGVSLPGNIETIGKIELYKYLSAELLMAMFFWVAFIGRGYCYYCPLGTVLGLLGKIVGQKIITNNTKCIECGQCNDVCPMSIDIKNRAKDGKSVKELRCVGCGHCVDICPTMTLSYSTNFIELISKI</sequence>
<dbReference type="PANTHER" id="PTHR30176:SF3">
    <property type="entry name" value="FERREDOXIN-TYPE PROTEIN NAPH"/>
    <property type="match status" value="1"/>
</dbReference>
<evidence type="ECO:0000256" key="1">
    <source>
        <dbReference type="ARBA" id="ARBA00022448"/>
    </source>
</evidence>
<feature type="transmembrane region" description="Helical" evidence="7">
    <location>
        <begin position="212"/>
        <end position="233"/>
    </location>
</feature>
<proteinExistence type="predicted"/>
<keyword evidence="3" id="KW-0479">Metal-binding</keyword>
<evidence type="ECO:0000256" key="7">
    <source>
        <dbReference type="SAM" id="Phobius"/>
    </source>
</evidence>
<feature type="domain" description="4Fe-4S ferredoxin-type" evidence="8">
    <location>
        <begin position="318"/>
        <end position="347"/>
    </location>
</feature>
<dbReference type="PATRIC" id="fig|52689.4.peg.199"/>
<dbReference type="GO" id="GO:0005886">
    <property type="term" value="C:plasma membrane"/>
    <property type="evidence" value="ECO:0007669"/>
    <property type="project" value="TreeGrafter"/>
</dbReference>
<feature type="transmembrane region" description="Helical" evidence="7">
    <location>
        <begin position="12"/>
        <end position="34"/>
    </location>
</feature>
<evidence type="ECO:0000256" key="5">
    <source>
        <dbReference type="ARBA" id="ARBA00023004"/>
    </source>
</evidence>
<keyword evidence="1" id="KW-0813">Transport</keyword>
<dbReference type="PROSITE" id="PS00198">
    <property type="entry name" value="4FE4S_FER_1"/>
    <property type="match status" value="2"/>
</dbReference>
<dbReference type="OrthoDB" id="9786132at2"/>
<organism evidence="9 10">
    <name type="scientific">Acetobacterium bakii</name>
    <dbReference type="NCBI Taxonomy" id="52689"/>
    <lineage>
        <taxon>Bacteria</taxon>
        <taxon>Bacillati</taxon>
        <taxon>Bacillota</taxon>
        <taxon>Clostridia</taxon>
        <taxon>Eubacteriales</taxon>
        <taxon>Eubacteriaceae</taxon>
        <taxon>Acetobacterium</taxon>
    </lineage>
</organism>
<dbReference type="RefSeq" id="WP_050739377.1">
    <property type="nucleotide sequence ID" value="NZ_LGYO01000011.1"/>
</dbReference>